<gene>
    <name evidence="2" type="ORF">GWK09_01650</name>
</gene>
<keyword evidence="1" id="KW-0472">Membrane</keyword>
<dbReference type="InterPro" id="IPR051675">
    <property type="entry name" value="Endo/Exo/Phosphatase_dom_1"/>
</dbReference>
<evidence type="ECO:0000313" key="3">
    <source>
        <dbReference type="Proteomes" id="UP000468443"/>
    </source>
</evidence>
<feature type="transmembrane region" description="Helical" evidence="1">
    <location>
        <begin position="12"/>
        <end position="32"/>
    </location>
</feature>
<dbReference type="AlphaFoldDB" id="A0A6P0U7U4"/>
<dbReference type="EMBL" id="JAABOP010000001">
    <property type="protein sequence ID" value="NER09205.1"/>
    <property type="molecule type" value="Genomic_DNA"/>
</dbReference>
<protein>
    <submittedName>
        <fullName evidence="2">Helix-hairpin-helix domain-containing protein</fullName>
    </submittedName>
</protein>
<evidence type="ECO:0000313" key="2">
    <source>
        <dbReference type="EMBL" id="NER09205.1"/>
    </source>
</evidence>
<keyword evidence="1" id="KW-1133">Transmembrane helix</keyword>
<dbReference type="Pfam" id="PF12836">
    <property type="entry name" value="HHH_3"/>
    <property type="match status" value="2"/>
</dbReference>
<organism evidence="2 3">
    <name type="scientific">Muriicola jejuensis</name>
    <dbReference type="NCBI Taxonomy" id="504488"/>
    <lineage>
        <taxon>Bacteria</taxon>
        <taxon>Pseudomonadati</taxon>
        <taxon>Bacteroidota</taxon>
        <taxon>Flavobacteriia</taxon>
        <taxon>Flavobacteriales</taxon>
        <taxon>Flavobacteriaceae</taxon>
        <taxon>Muriicola</taxon>
    </lineage>
</organism>
<proteinExistence type="predicted"/>
<reference evidence="2 3" key="1">
    <citation type="submission" date="2020-01" db="EMBL/GenBank/DDBJ databases">
        <title>Muriicola jejuensis KCTC 22299.</title>
        <authorList>
            <person name="Wang G."/>
        </authorList>
    </citation>
    <scope>NUCLEOTIDE SEQUENCE [LARGE SCALE GENOMIC DNA]</scope>
    <source>
        <strain evidence="2 3">KCTC 22299</strain>
    </source>
</reference>
<sequence length="280" mass="32026">MRSPFRYTKQEKRGIVILLILMAGFQVVLLFYDSGLKYPDLPLMTADSLSAIFPDSSFLRDRREKKDQRPFNPNFISDYKGYLLGMSPEELDRLHAFRKDGRYVNSAEEFGRVTGISDSLLNTIAPSFSFPDFRYDKVIGEKKVPVPTGFMDLNEARAEDLRSIPGIGPVLSSRIVRFRDRLGGFLLDEQLFDVYGLDEEVGRKALKMFRVKQIPRIKKIPLNTAGVEELSELVYLGKKLAGRIVAYRDAHGKFDSIEQLTKIEDFPSERIGRIKLYLAL</sequence>
<dbReference type="PANTHER" id="PTHR21180:SF32">
    <property type="entry name" value="ENDONUCLEASE_EXONUCLEASE_PHOSPHATASE FAMILY DOMAIN-CONTAINING PROTEIN 1"/>
    <property type="match status" value="1"/>
</dbReference>
<name>A0A6P0U7U4_9FLAO</name>
<dbReference type="InterPro" id="IPR010994">
    <property type="entry name" value="RuvA_2-like"/>
</dbReference>
<dbReference type="Gene3D" id="1.10.150.280">
    <property type="entry name" value="AF1531-like domain"/>
    <property type="match status" value="2"/>
</dbReference>
<comment type="caution">
    <text evidence="2">The sequence shown here is derived from an EMBL/GenBank/DDBJ whole genome shotgun (WGS) entry which is preliminary data.</text>
</comment>
<dbReference type="RefSeq" id="WP_163691270.1">
    <property type="nucleotide sequence ID" value="NZ_FXTW01000001.1"/>
</dbReference>
<dbReference type="SUPFAM" id="SSF47781">
    <property type="entry name" value="RuvA domain 2-like"/>
    <property type="match status" value="2"/>
</dbReference>
<dbReference type="PANTHER" id="PTHR21180">
    <property type="entry name" value="ENDONUCLEASE/EXONUCLEASE/PHOSPHATASE FAMILY DOMAIN-CONTAINING PROTEIN 1"/>
    <property type="match status" value="1"/>
</dbReference>
<accession>A0A6P0U7U4</accession>
<keyword evidence="3" id="KW-1185">Reference proteome</keyword>
<evidence type="ECO:0000256" key="1">
    <source>
        <dbReference type="SAM" id="Phobius"/>
    </source>
</evidence>
<keyword evidence="1" id="KW-0812">Transmembrane</keyword>
<dbReference type="Proteomes" id="UP000468443">
    <property type="component" value="Unassembled WGS sequence"/>
</dbReference>